<keyword evidence="2" id="KW-0186">Copper</keyword>
<dbReference type="PRINTS" id="PR00092">
    <property type="entry name" value="TYROSINASE"/>
</dbReference>
<dbReference type="PANTHER" id="PTHR11474:SF76">
    <property type="entry name" value="SHKT DOMAIN-CONTAINING PROTEIN"/>
    <property type="match status" value="1"/>
</dbReference>
<dbReference type="InterPro" id="IPR050316">
    <property type="entry name" value="Tyrosinase/Hemocyanin"/>
</dbReference>
<feature type="non-terminal residue" evidence="5">
    <location>
        <position position="227"/>
    </location>
</feature>
<dbReference type="SUPFAM" id="SSF48056">
    <property type="entry name" value="Di-copper centre-containing domain"/>
    <property type="match status" value="1"/>
</dbReference>
<evidence type="ECO:0000256" key="3">
    <source>
        <dbReference type="SAM" id="MobiDB-lite"/>
    </source>
</evidence>
<feature type="region of interest" description="Disordered" evidence="3">
    <location>
        <begin position="158"/>
        <end position="177"/>
    </location>
</feature>
<sequence length="227" mass="26010">HCAYCNEAYDQVGFPGVPVQVHYSWLFLPWHRYYLHFYERILGKLIDDDTFTLPFWNFDSDDGMTMPEIFTNDTSSSLYNANRDTSHYSPAILDYKYSYGNTAGSGLTGKALVLSNLVLHEEDIQADPAAGGAIYGGPAAGRAGGGHYQWVRAAGEHPQRHPHVGGHARISPHRHGRLRHRRRRLHFFQPPLQRRPPLAPLPHVPWQQDRVQRHRLAGRLIHLLRRK</sequence>
<evidence type="ECO:0000256" key="1">
    <source>
        <dbReference type="ARBA" id="ARBA00022723"/>
    </source>
</evidence>
<organism evidence="5">
    <name type="scientific">Euterpe oleracea</name>
    <dbReference type="NCBI Taxonomy" id="115466"/>
    <lineage>
        <taxon>Eukaryota</taxon>
        <taxon>Viridiplantae</taxon>
        <taxon>Streptophyta</taxon>
        <taxon>Embryophyta</taxon>
        <taxon>Tracheophyta</taxon>
        <taxon>Spermatophyta</taxon>
        <taxon>Magnoliopsida</taxon>
        <taxon>Liliopsida</taxon>
        <taxon>Arecaceae</taxon>
        <taxon>Arecoideae</taxon>
        <taxon>Euterpeae</taxon>
        <taxon>Euterpe</taxon>
    </lineage>
</organism>
<dbReference type="SMR" id="Q3YJ63"/>
<dbReference type="BRENDA" id="1.14.18.1">
    <property type="organism ID" value="2216"/>
</dbReference>
<accession>Q3YJ63</accession>
<dbReference type="Pfam" id="PF00264">
    <property type="entry name" value="Tyrosinase"/>
    <property type="match status" value="1"/>
</dbReference>
<dbReference type="GO" id="GO:0016491">
    <property type="term" value="F:oxidoreductase activity"/>
    <property type="evidence" value="ECO:0007669"/>
    <property type="project" value="InterPro"/>
</dbReference>
<evidence type="ECO:0000313" key="5">
    <source>
        <dbReference type="EMBL" id="AAZ76353.1"/>
    </source>
</evidence>
<protein>
    <submittedName>
        <fullName evidence="5">Poliphenol oxidase</fullName>
    </submittedName>
</protein>
<dbReference type="EMBL" id="DQ123805">
    <property type="protein sequence ID" value="AAZ76353.1"/>
    <property type="molecule type" value="mRNA"/>
</dbReference>
<dbReference type="InterPro" id="IPR002227">
    <property type="entry name" value="Tyrosinase_Cu-bd"/>
</dbReference>
<evidence type="ECO:0000256" key="2">
    <source>
        <dbReference type="ARBA" id="ARBA00023008"/>
    </source>
</evidence>
<dbReference type="GO" id="GO:0046872">
    <property type="term" value="F:metal ion binding"/>
    <property type="evidence" value="ECO:0007669"/>
    <property type="project" value="UniProtKB-KW"/>
</dbReference>
<dbReference type="PANTHER" id="PTHR11474">
    <property type="entry name" value="TYROSINASE FAMILY MEMBER"/>
    <property type="match status" value="1"/>
</dbReference>
<dbReference type="PROSITE" id="PS00497">
    <property type="entry name" value="TYROSINASE_1"/>
    <property type="match status" value="1"/>
</dbReference>
<keyword evidence="1" id="KW-0479">Metal-binding</keyword>
<reference evidence="5" key="1">
    <citation type="submission" date="2005-07" db="EMBL/GenBank/DDBJ databases">
        <title>Control of phenolic oxidation in the heart of palm of three palm species.</title>
        <authorList>
            <person name="Mazzafera P."/>
            <person name="Shimizu M.M."/>
            <person name="Trentini A.M.S."/>
            <person name="Bovi M.L.A."/>
        </authorList>
    </citation>
    <scope>NUCLEOTIDE SEQUENCE</scope>
</reference>
<feature type="domain" description="Tyrosinase copper-binding" evidence="4">
    <location>
        <begin position="22"/>
        <end position="39"/>
    </location>
</feature>
<dbReference type="Gene3D" id="1.10.1280.10">
    <property type="entry name" value="Di-copper center containing domain from catechol oxidase"/>
    <property type="match status" value="1"/>
</dbReference>
<feature type="compositionally biased region" description="Basic residues" evidence="3">
    <location>
        <begin position="160"/>
        <end position="177"/>
    </location>
</feature>
<name>Q3YJ63_9LILI</name>
<proteinExistence type="evidence at transcript level"/>
<feature type="non-terminal residue" evidence="5">
    <location>
        <position position="1"/>
    </location>
</feature>
<dbReference type="AlphaFoldDB" id="Q3YJ63"/>
<dbReference type="InterPro" id="IPR008922">
    <property type="entry name" value="Di-copper_centre_dom_sf"/>
</dbReference>
<evidence type="ECO:0000259" key="4">
    <source>
        <dbReference type="PROSITE" id="PS00497"/>
    </source>
</evidence>